<dbReference type="Proteomes" id="UP000571084">
    <property type="component" value="Unassembled WGS sequence"/>
</dbReference>
<organism evidence="1 2">
    <name type="scientific">Glaciimonas immobilis</name>
    <dbReference type="NCBI Taxonomy" id="728004"/>
    <lineage>
        <taxon>Bacteria</taxon>
        <taxon>Pseudomonadati</taxon>
        <taxon>Pseudomonadota</taxon>
        <taxon>Betaproteobacteria</taxon>
        <taxon>Burkholderiales</taxon>
        <taxon>Oxalobacteraceae</taxon>
        <taxon>Glaciimonas</taxon>
    </lineage>
</organism>
<comment type="caution">
    <text evidence="1">The sequence shown here is derived from an EMBL/GenBank/DDBJ whole genome shotgun (WGS) entry which is preliminary data.</text>
</comment>
<protein>
    <submittedName>
        <fullName evidence="1">Uncharacterized protein</fullName>
    </submittedName>
</protein>
<keyword evidence="2" id="KW-1185">Reference proteome</keyword>
<evidence type="ECO:0000313" key="2">
    <source>
        <dbReference type="Proteomes" id="UP000571084"/>
    </source>
</evidence>
<gene>
    <name evidence="1" type="ORF">HNR39_003969</name>
</gene>
<proteinExistence type="predicted"/>
<sequence length="82" mass="9582">MNEYDIKKEVNAYKIKEILRNNFYKISNNATEEIYSGDYICKNIDIFNHLSVSDICKIAYITGFNKGRRISIEINQLLDGLK</sequence>
<dbReference type="EMBL" id="JACHHQ010000010">
    <property type="protein sequence ID" value="MBB5202106.1"/>
    <property type="molecule type" value="Genomic_DNA"/>
</dbReference>
<dbReference type="RefSeq" id="WP_168054266.1">
    <property type="nucleotide sequence ID" value="NZ_JAAOZT010000004.1"/>
</dbReference>
<accession>A0A840RZ22</accession>
<evidence type="ECO:0000313" key="1">
    <source>
        <dbReference type="EMBL" id="MBB5202106.1"/>
    </source>
</evidence>
<name>A0A840RZ22_9BURK</name>
<dbReference type="AlphaFoldDB" id="A0A840RZ22"/>
<reference evidence="1 2" key="1">
    <citation type="submission" date="2020-08" db="EMBL/GenBank/DDBJ databases">
        <title>Genomic Encyclopedia of Type Strains, Phase IV (KMG-IV): sequencing the most valuable type-strain genomes for metagenomic binning, comparative biology and taxonomic classification.</title>
        <authorList>
            <person name="Goeker M."/>
        </authorList>
    </citation>
    <scope>NUCLEOTIDE SEQUENCE [LARGE SCALE GENOMIC DNA]</scope>
    <source>
        <strain evidence="1 2">DSM 23240</strain>
    </source>
</reference>